<dbReference type="EMBL" id="BLLF01000096">
    <property type="protein sequence ID" value="GFH07476.1"/>
    <property type="molecule type" value="Genomic_DNA"/>
</dbReference>
<evidence type="ECO:0000313" key="3">
    <source>
        <dbReference type="Proteomes" id="UP000485058"/>
    </source>
</evidence>
<protein>
    <submittedName>
        <fullName evidence="2">Uncharacterized protein</fullName>
    </submittedName>
</protein>
<organism evidence="2 3">
    <name type="scientific">Haematococcus lacustris</name>
    <name type="common">Green alga</name>
    <name type="synonym">Haematococcus pluvialis</name>
    <dbReference type="NCBI Taxonomy" id="44745"/>
    <lineage>
        <taxon>Eukaryota</taxon>
        <taxon>Viridiplantae</taxon>
        <taxon>Chlorophyta</taxon>
        <taxon>core chlorophytes</taxon>
        <taxon>Chlorophyceae</taxon>
        <taxon>CS clade</taxon>
        <taxon>Chlamydomonadales</taxon>
        <taxon>Haematococcaceae</taxon>
        <taxon>Haematococcus</taxon>
    </lineage>
</organism>
<keyword evidence="3" id="KW-1185">Reference proteome</keyword>
<reference evidence="2 3" key="1">
    <citation type="submission" date="2020-02" db="EMBL/GenBank/DDBJ databases">
        <title>Draft genome sequence of Haematococcus lacustris strain NIES-144.</title>
        <authorList>
            <person name="Morimoto D."/>
            <person name="Nakagawa S."/>
            <person name="Yoshida T."/>
            <person name="Sawayama S."/>
        </authorList>
    </citation>
    <scope>NUCLEOTIDE SEQUENCE [LARGE SCALE GENOMIC DNA]</scope>
    <source>
        <strain evidence="2 3">NIES-144</strain>
    </source>
</reference>
<comment type="caution">
    <text evidence="2">The sequence shown here is derived from an EMBL/GenBank/DDBJ whole genome shotgun (WGS) entry which is preliminary data.</text>
</comment>
<feature type="compositionally biased region" description="Polar residues" evidence="1">
    <location>
        <begin position="97"/>
        <end position="113"/>
    </location>
</feature>
<proteinExistence type="predicted"/>
<name>A0A699YKI3_HAELA</name>
<dbReference type="Proteomes" id="UP000485058">
    <property type="component" value="Unassembled WGS sequence"/>
</dbReference>
<gene>
    <name evidence="2" type="ORF">HaLaN_02281</name>
</gene>
<evidence type="ECO:0000313" key="2">
    <source>
        <dbReference type="EMBL" id="GFH07476.1"/>
    </source>
</evidence>
<evidence type="ECO:0000256" key="1">
    <source>
        <dbReference type="SAM" id="MobiDB-lite"/>
    </source>
</evidence>
<feature type="region of interest" description="Disordered" evidence="1">
    <location>
        <begin position="86"/>
        <end position="122"/>
    </location>
</feature>
<sequence>MGQKQPVQQSSTRLLASCTSSSRCKFHQHALPRCHVSSGGKTCKTCGIQLSEKPWGCADRAAGNAAAAAVPDASVYWLQNPTGGANWEDSGCPPTAATATSGGVRTAAASSTGMPEARAGTA</sequence>
<dbReference type="AlphaFoldDB" id="A0A699YKI3"/>
<accession>A0A699YKI3</accession>